<dbReference type="EMBL" id="CP012159">
    <property type="protein sequence ID" value="AKT38199.1"/>
    <property type="molecule type" value="Genomic_DNA"/>
</dbReference>
<sequence length="601" mass="66142">MSGASEDILADDPHWPLAERRVLAKLLGELVYEGVLRPVPLTEGNDGGFLVELASGARYRFAARRSIWSSLDVDPLSVTHLRDDGEAPAGCAAFLVDARQELRLNDITAGHLLEEIHNTIFSEAAQRRRLATTNAEAMADLAGAALDPLLDAHPKAVANRGRLGWGASELAAYAPESAAPFPLRWLAVRRGGARVVLAPQVEPLSLLRTCMAETDLADLRTRAAARGLDLDQDTVLPVHPWQWDRYIRPQYAPLLASGALVDLGVRGDRYLPQQSIRTLANIDRPTSPDVKLAVSILNTSCHRGIPAKFVEAGSAISGWVADIAARDPFLVERGTVVLRDLAGVHCPHPAYASVPDAPYRYHELLGAVWRESAPARVRTGERVVPAAALYQCDLEGRPLLAEYVRRSGLSVERWLTAFFERAAVPLYHLLCRHGLGIIAHGQNLGLVLDADRPHGMVLKDFHGDVRLVDRPLDEFRTLPPAASAALTRLPSAHLLHDLYTGHFVTVLRFVSSIAERKLGFPERTFYRLLAGALRRYQDENPALAERFAMFDLFRPQMERICINRARFRIGYGDSSERPLPDLGDPLENPLATSDHDEGAPP</sequence>
<dbReference type="InterPro" id="IPR007310">
    <property type="entry name" value="Aerobactin_biosyn_IucA/IucC_N"/>
</dbReference>
<feature type="domain" description="Aerobactin siderophore biosynthesis IucA/IucC N-terminal" evidence="3">
    <location>
        <begin position="149"/>
        <end position="391"/>
    </location>
</feature>
<protein>
    <submittedName>
        <fullName evidence="5">IucA/IucC family protein</fullName>
    </submittedName>
</protein>
<dbReference type="OrthoDB" id="495728at2"/>
<dbReference type="PANTHER" id="PTHR34384:SF6">
    <property type="entry name" value="STAPHYLOFERRIN B SYNTHASE"/>
    <property type="match status" value="1"/>
</dbReference>
<evidence type="ECO:0000313" key="6">
    <source>
        <dbReference type="Proteomes" id="UP000067626"/>
    </source>
</evidence>
<dbReference type="PANTHER" id="PTHR34384">
    <property type="entry name" value="L-2,3-DIAMINOPROPANOATE--CITRATE LIGASE"/>
    <property type="match status" value="1"/>
</dbReference>
<dbReference type="Gene3D" id="3.30.310.280">
    <property type="match status" value="1"/>
</dbReference>
<dbReference type="GO" id="GO:0016881">
    <property type="term" value="F:acid-amino acid ligase activity"/>
    <property type="evidence" value="ECO:0007669"/>
    <property type="project" value="UniProtKB-ARBA"/>
</dbReference>
<organism evidence="5 6">
    <name type="scientific">Chondromyces crocatus</name>
    <dbReference type="NCBI Taxonomy" id="52"/>
    <lineage>
        <taxon>Bacteria</taxon>
        <taxon>Pseudomonadati</taxon>
        <taxon>Myxococcota</taxon>
        <taxon>Polyangia</taxon>
        <taxon>Polyangiales</taxon>
        <taxon>Polyangiaceae</taxon>
        <taxon>Chondromyces</taxon>
    </lineage>
</organism>
<dbReference type="Pfam" id="PF04183">
    <property type="entry name" value="IucA_IucC"/>
    <property type="match status" value="1"/>
</dbReference>
<reference evidence="5 6" key="1">
    <citation type="submission" date="2015-07" db="EMBL/GenBank/DDBJ databases">
        <title>Genome analysis of myxobacterium Chondromyces crocatus Cm c5 reveals a high potential for natural compound synthesis and the genetic basis for the loss of fruiting body formation.</title>
        <authorList>
            <person name="Zaburannyi N."/>
            <person name="Bunk B."/>
            <person name="Maier J."/>
            <person name="Overmann J."/>
            <person name="Mueller R."/>
        </authorList>
    </citation>
    <scope>NUCLEOTIDE SEQUENCE [LARGE SCALE GENOMIC DNA]</scope>
    <source>
        <strain evidence="5 6">Cm c5</strain>
    </source>
</reference>
<dbReference type="Gene3D" id="6.10.250.3370">
    <property type="match status" value="1"/>
</dbReference>
<dbReference type="PATRIC" id="fig|52.7.peg.2538"/>
<accession>A0A0K1EBH6</accession>
<comment type="pathway">
    <text evidence="1">Siderophore biosynthesis.</text>
</comment>
<dbReference type="InterPro" id="IPR022770">
    <property type="entry name" value="IucA/IucC-like_C"/>
</dbReference>
<dbReference type="Gene3D" id="1.10.510.40">
    <property type="match status" value="1"/>
</dbReference>
<dbReference type="AlphaFoldDB" id="A0A0K1EBH6"/>
<evidence type="ECO:0000256" key="2">
    <source>
        <dbReference type="SAM" id="MobiDB-lite"/>
    </source>
</evidence>
<dbReference type="GO" id="GO:0019290">
    <property type="term" value="P:siderophore biosynthetic process"/>
    <property type="evidence" value="ECO:0007669"/>
    <property type="project" value="InterPro"/>
</dbReference>
<evidence type="ECO:0000259" key="4">
    <source>
        <dbReference type="Pfam" id="PF06276"/>
    </source>
</evidence>
<dbReference type="Proteomes" id="UP000067626">
    <property type="component" value="Chromosome"/>
</dbReference>
<proteinExistence type="predicted"/>
<evidence type="ECO:0000259" key="3">
    <source>
        <dbReference type="Pfam" id="PF04183"/>
    </source>
</evidence>
<evidence type="ECO:0000256" key="1">
    <source>
        <dbReference type="ARBA" id="ARBA00004924"/>
    </source>
</evidence>
<dbReference type="Pfam" id="PF06276">
    <property type="entry name" value="FhuF"/>
    <property type="match status" value="1"/>
</dbReference>
<evidence type="ECO:0000313" key="5">
    <source>
        <dbReference type="EMBL" id="AKT38199.1"/>
    </source>
</evidence>
<name>A0A0K1EBH6_CHOCO</name>
<dbReference type="RefSeq" id="WP_050430467.1">
    <property type="nucleotide sequence ID" value="NZ_CP012159.1"/>
</dbReference>
<feature type="region of interest" description="Disordered" evidence="2">
    <location>
        <begin position="574"/>
        <end position="601"/>
    </location>
</feature>
<gene>
    <name evidence="5" type="primary">iucA</name>
    <name evidence="5" type="ORF">CMC5_023420</name>
</gene>
<dbReference type="KEGG" id="ccro:CMC5_023420"/>
<dbReference type="STRING" id="52.CMC5_023420"/>
<feature type="domain" description="Aerobactin siderophore biosynthesis IucA/IucC-like C-terminal" evidence="4">
    <location>
        <begin position="412"/>
        <end position="568"/>
    </location>
</feature>
<dbReference type="InterPro" id="IPR037455">
    <property type="entry name" value="LucA/IucC-like"/>
</dbReference>
<keyword evidence="6" id="KW-1185">Reference proteome</keyword>